<dbReference type="AlphaFoldDB" id="A0A2S3HH89"/>
<proteinExistence type="predicted"/>
<dbReference type="Proteomes" id="UP000243499">
    <property type="component" value="Chromosome 4"/>
</dbReference>
<name>A0A2S3HH89_9POAL</name>
<dbReference type="EMBL" id="CM008049">
    <property type="protein sequence ID" value="PAN22903.1"/>
    <property type="molecule type" value="Genomic_DNA"/>
</dbReference>
<accession>A0A2S3HH89</accession>
<dbReference type="Gramene" id="PAN22903">
    <property type="protein sequence ID" value="PAN22903"/>
    <property type="gene ID" value="PAHAL_4G052100"/>
</dbReference>
<evidence type="ECO:0000313" key="1">
    <source>
        <dbReference type="EMBL" id="PAN22903.1"/>
    </source>
</evidence>
<gene>
    <name evidence="1" type="ORF">PAHAL_4G052100</name>
</gene>
<organism evidence="1">
    <name type="scientific">Panicum hallii</name>
    <dbReference type="NCBI Taxonomy" id="206008"/>
    <lineage>
        <taxon>Eukaryota</taxon>
        <taxon>Viridiplantae</taxon>
        <taxon>Streptophyta</taxon>
        <taxon>Embryophyta</taxon>
        <taxon>Tracheophyta</taxon>
        <taxon>Spermatophyta</taxon>
        <taxon>Magnoliopsida</taxon>
        <taxon>Liliopsida</taxon>
        <taxon>Poales</taxon>
        <taxon>Poaceae</taxon>
        <taxon>PACMAD clade</taxon>
        <taxon>Panicoideae</taxon>
        <taxon>Panicodae</taxon>
        <taxon>Paniceae</taxon>
        <taxon>Panicinae</taxon>
        <taxon>Panicum</taxon>
        <taxon>Panicum sect. Panicum</taxon>
    </lineage>
</organism>
<reference evidence="1" key="1">
    <citation type="submission" date="2018-04" db="EMBL/GenBank/DDBJ databases">
        <title>WGS assembly of Panicum hallii.</title>
        <authorList>
            <person name="Lovell J."/>
            <person name="Jenkins J."/>
            <person name="Lowry D."/>
            <person name="Mamidi S."/>
            <person name="Sreedasyam A."/>
            <person name="Weng X."/>
            <person name="Barry K."/>
            <person name="Bonette J."/>
            <person name="Campitelli B."/>
            <person name="Daum C."/>
            <person name="Gordon S."/>
            <person name="Gould B."/>
            <person name="Lipzen A."/>
            <person name="Macqueen A."/>
            <person name="Palacio-Mejia J."/>
            <person name="Plott C."/>
            <person name="Shakirov E."/>
            <person name="Shu S."/>
            <person name="Yoshinaga Y."/>
            <person name="Zane M."/>
            <person name="Rokhsar D."/>
            <person name="Grimwood J."/>
            <person name="Schmutz J."/>
            <person name="Juenger T."/>
        </authorList>
    </citation>
    <scope>NUCLEOTIDE SEQUENCE [LARGE SCALE GENOMIC DNA]</scope>
    <source>
        <strain evidence="1">FIL2</strain>
    </source>
</reference>
<protein>
    <submittedName>
        <fullName evidence="1">Uncharacterized protein</fullName>
    </submittedName>
</protein>
<sequence length="146" mass="16466">MGMTGQAAVHFTALAGVRRRRRRLGDPALARGREALAEAAEKMERRRRRFDGCGWREESTTTTVNSAHAIFGGNRPGRPIGMSRHAQDPFRRSCLDWPARRRSRLVSFSRLIVLPLAAVRVRTCSLSDRRCPFVALNGNVLIIWGR</sequence>